<feature type="domain" description="Ppx/GppA phosphatase C-terminal" evidence="2">
    <location>
        <begin position="5"/>
        <end position="164"/>
    </location>
</feature>
<gene>
    <name evidence="3" type="ORF">JJB07_13135</name>
</gene>
<sequence>MDDLVSRMQEKYQANIAHAQHVARLALRLYDGLGRLTHVVTAHDRAVLEHAAQLHDIGHYVHSKKHHLHSCHLIRHDRLLESWPEELRLWVSVLALNHRKKKVRLEDLPAKHHARALTLIALLRMADALDYEHDQGTKLERVEVEEEERRIDLYLSGFEVEKNAEHLLGKFRLGLLTWNVDIVLHGASDWVTLRTQGAPTQ</sequence>
<evidence type="ECO:0000313" key="3">
    <source>
        <dbReference type="EMBL" id="MBL0387584.1"/>
    </source>
</evidence>
<keyword evidence="4" id="KW-1185">Reference proteome</keyword>
<accession>A0ABS1JBF9</accession>
<comment type="caution">
    <text evidence="3">The sequence shown here is derived from an EMBL/GenBank/DDBJ whole genome shotgun (WGS) entry which is preliminary data.</text>
</comment>
<dbReference type="InterPro" id="IPR048950">
    <property type="entry name" value="Ppx_GppA_C"/>
</dbReference>
<evidence type="ECO:0000313" key="4">
    <source>
        <dbReference type="Proteomes" id="UP000602284"/>
    </source>
</evidence>
<proteinExistence type="inferred from homology"/>
<name>A0ABS1JBF9_9BACL</name>
<protein>
    <submittedName>
        <fullName evidence="3">HD domain-containing protein</fullName>
    </submittedName>
</protein>
<reference evidence="3 4" key="1">
    <citation type="submission" date="2021-01" db="EMBL/GenBank/DDBJ databases">
        <title>Tumebacillus sp. strain ITR2 16S ribosomal RNA gene Genome sequencing and assembly.</title>
        <authorList>
            <person name="Kang M."/>
        </authorList>
    </citation>
    <scope>NUCLEOTIDE SEQUENCE [LARGE SCALE GENOMIC DNA]</scope>
    <source>
        <strain evidence="3 4">ITR2</strain>
    </source>
</reference>
<dbReference type="Proteomes" id="UP000602284">
    <property type="component" value="Unassembled WGS sequence"/>
</dbReference>
<dbReference type="PANTHER" id="PTHR30005">
    <property type="entry name" value="EXOPOLYPHOSPHATASE"/>
    <property type="match status" value="1"/>
</dbReference>
<dbReference type="Pfam" id="PF21447">
    <property type="entry name" value="Ppx-GppA_III"/>
    <property type="match status" value="1"/>
</dbReference>
<comment type="similarity">
    <text evidence="1">Belongs to the GppA/Ppx family.</text>
</comment>
<dbReference type="InterPro" id="IPR050273">
    <property type="entry name" value="GppA/Ppx_hydrolase"/>
</dbReference>
<dbReference type="SUPFAM" id="SSF109604">
    <property type="entry name" value="HD-domain/PDEase-like"/>
    <property type="match status" value="1"/>
</dbReference>
<dbReference type="RefSeq" id="WP_201635738.1">
    <property type="nucleotide sequence ID" value="NZ_JAEQNB010000004.1"/>
</dbReference>
<organism evidence="3 4">
    <name type="scientific">Tumebacillus amylolyticus</name>
    <dbReference type="NCBI Taxonomy" id="2801339"/>
    <lineage>
        <taxon>Bacteria</taxon>
        <taxon>Bacillati</taxon>
        <taxon>Bacillota</taxon>
        <taxon>Bacilli</taxon>
        <taxon>Bacillales</taxon>
        <taxon>Alicyclobacillaceae</taxon>
        <taxon>Tumebacillus</taxon>
    </lineage>
</organism>
<dbReference type="PANTHER" id="PTHR30005:SF0">
    <property type="entry name" value="RETROGRADE REGULATION PROTEIN 2"/>
    <property type="match status" value="1"/>
</dbReference>
<evidence type="ECO:0000259" key="2">
    <source>
        <dbReference type="Pfam" id="PF21447"/>
    </source>
</evidence>
<dbReference type="EMBL" id="JAEQNB010000004">
    <property type="protein sequence ID" value="MBL0387584.1"/>
    <property type="molecule type" value="Genomic_DNA"/>
</dbReference>
<dbReference type="Gene3D" id="1.10.3210.10">
    <property type="entry name" value="Hypothetical protein af1432"/>
    <property type="match status" value="1"/>
</dbReference>
<evidence type="ECO:0000256" key="1">
    <source>
        <dbReference type="ARBA" id="ARBA00007125"/>
    </source>
</evidence>